<dbReference type="PATRIC" id="fig|945713.3.peg.742"/>
<dbReference type="Proteomes" id="UP000007394">
    <property type="component" value="Chromosome"/>
</dbReference>
<evidence type="ECO:0000256" key="3">
    <source>
        <dbReference type="ARBA" id="ARBA00022679"/>
    </source>
</evidence>
<dbReference type="Pfam" id="PF00535">
    <property type="entry name" value="Glycos_transf_2"/>
    <property type="match status" value="1"/>
</dbReference>
<evidence type="ECO:0000256" key="2">
    <source>
        <dbReference type="ARBA" id="ARBA00022676"/>
    </source>
</evidence>
<accession>I0AHJ6</accession>
<name>I0AHJ6_IGNAJ</name>
<evidence type="ECO:0000259" key="4">
    <source>
        <dbReference type="Pfam" id="PF00535"/>
    </source>
</evidence>
<dbReference type="CDD" id="cd04186">
    <property type="entry name" value="GT_2_like_c"/>
    <property type="match status" value="1"/>
</dbReference>
<dbReference type="PANTHER" id="PTHR43179:SF12">
    <property type="entry name" value="GALACTOFURANOSYLTRANSFERASE GLFT2"/>
    <property type="match status" value="1"/>
</dbReference>
<dbReference type="EMBL" id="CP003418">
    <property type="protein sequence ID" value="AFH48453.1"/>
    <property type="molecule type" value="Genomic_DNA"/>
</dbReference>
<keyword evidence="3 5" id="KW-0808">Transferase</keyword>
<proteinExistence type="inferred from homology"/>
<dbReference type="Gene3D" id="3.90.550.10">
    <property type="entry name" value="Spore Coat Polysaccharide Biosynthesis Protein SpsA, Chain A"/>
    <property type="match status" value="1"/>
</dbReference>
<dbReference type="GO" id="GO:0016757">
    <property type="term" value="F:glycosyltransferase activity"/>
    <property type="evidence" value="ECO:0007669"/>
    <property type="project" value="UniProtKB-KW"/>
</dbReference>
<gene>
    <name evidence="5" type="ordered locus">IALB_0741</name>
</gene>
<dbReference type="InterPro" id="IPR029044">
    <property type="entry name" value="Nucleotide-diphossugar_trans"/>
</dbReference>
<dbReference type="PANTHER" id="PTHR43179">
    <property type="entry name" value="RHAMNOSYLTRANSFERASE WBBL"/>
    <property type="match status" value="1"/>
</dbReference>
<dbReference type="AlphaFoldDB" id="I0AHJ6"/>
<keyword evidence="2" id="KW-0328">Glycosyltransferase</keyword>
<dbReference type="STRING" id="945713.IALB_0741"/>
<sequence>MIENQLKQIKPILSIIIINYNLEEEIDNCLDSLLKTLDKIEELSHSFEIIIVDNNSPNKNLFLLEEKYKSEKIHFFYSEKNLGFGKGCNLGASKAKGEFLLFLNPDTIVEEDIFTNILDLFNSEKKIGIIGPKQQTRKPCFDFSAGYYPNVFFELFNLFGLGVFFEGFLVNLLTKLSSKEYLNVHWILGAAIFIRKELFDLVDGFDKDYFMFFEEVDLCRRVYKRGYRIVYFHKLKIHHIGSVSGKRNYFLYTVRTYASKYLFLTKHYKFPNKQLMTTLLRFQLISQIIIWSLLSPLSFDKSKQKIKSFLYLISHQLKNEIDIN</sequence>
<reference evidence="5 6" key="1">
    <citation type="journal article" date="2012" name="Front. Microbiol.">
        <title>Complete genome of Ignavibacterium album, a metabolically versatile, flagellated, facultative anaerobe from the phylum Chlorobi.</title>
        <authorList>
            <person name="Liu Z."/>
            <person name="Frigaard N.-U."/>
            <person name="Vogl K."/>
            <person name="Iino T."/>
            <person name="Ohkuma M."/>
            <person name="Overmann J."/>
            <person name="Bryant D.A."/>
        </authorList>
    </citation>
    <scope>NUCLEOTIDE SEQUENCE [LARGE SCALE GENOMIC DNA]</scope>
    <source>
        <strain evidence="6">DSM 19864 / JCM 16511 / NBRC 101810 / Mat9-16</strain>
    </source>
</reference>
<dbReference type="KEGG" id="ial:IALB_0741"/>
<evidence type="ECO:0000313" key="6">
    <source>
        <dbReference type="Proteomes" id="UP000007394"/>
    </source>
</evidence>
<evidence type="ECO:0000256" key="1">
    <source>
        <dbReference type="ARBA" id="ARBA00006739"/>
    </source>
</evidence>
<organism evidence="5 6">
    <name type="scientific">Ignavibacterium album (strain DSM 19864 / JCM 16511 / NBRC 101810 / Mat9-16)</name>
    <dbReference type="NCBI Taxonomy" id="945713"/>
    <lineage>
        <taxon>Bacteria</taxon>
        <taxon>Pseudomonadati</taxon>
        <taxon>Ignavibacteriota</taxon>
        <taxon>Ignavibacteria</taxon>
        <taxon>Ignavibacteriales</taxon>
        <taxon>Ignavibacteriaceae</taxon>
        <taxon>Ignavibacterium</taxon>
    </lineage>
</organism>
<dbReference type="eggNOG" id="COG1216">
    <property type="taxonomic scope" value="Bacteria"/>
</dbReference>
<evidence type="ECO:0000313" key="5">
    <source>
        <dbReference type="EMBL" id="AFH48453.1"/>
    </source>
</evidence>
<comment type="similarity">
    <text evidence="1">Belongs to the glycosyltransferase 2 family.</text>
</comment>
<dbReference type="InterPro" id="IPR001173">
    <property type="entry name" value="Glyco_trans_2-like"/>
</dbReference>
<feature type="domain" description="Glycosyltransferase 2-like" evidence="4">
    <location>
        <begin position="14"/>
        <end position="132"/>
    </location>
</feature>
<dbReference type="HOGENOM" id="CLU_023845_0_3_10"/>
<keyword evidence="6" id="KW-1185">Reference proteome</keyword>
<dbReference type="RefSeq" id="WP_014559609.1">
    <property type="nucleotide sequence ID" value="NC_017464.1"/>
</dbReference>
<dbReference type="SUPFAM" id="SSF53448">
    <property type="entry name" value="Nucleotide-diphospho-sugar transferases"/>
    <property type="match status" value="1"/>
</dbReference>
<dbReference type="OrthoDB" id="9771846at2"/>
<protein>
    <submittedName>
        <fullName evidence="5">Putative glycosyltransferase</fullName>
    </submittedName>
</protein>